<gene>
    <name evidence="11" type="ORF">IAD25_03555</name>
</gene>
<evidence type="ECO:0000256" key="8">
    <source>
        <dbReference type="ARBA" id="ARBA00047285"/>
    </source>
</evidence>
<comment type="pathway">
    <text evidence="1">Lipid metabolism; bile acid biosynthesis.</text>
</comment>
<feature type="domain" description="Choloylglycine hydrolase/NAAA C-terminal" evidence="10">
    <location>
        <begin position="2"/>
        <end position="310"/>
    </location>
</feature>
<accession>A0A9D1SUL3</accession>
<evidence type="ECO:0000256" key="7">
    <source>
        <dbReference type="ARBA" id="ARBA00044806"/>
    </source>
</evidence>
<dbReference type="InterPro" id="IPR029055">
    <property type="entry name" value="Ntn_hydrolases_N"/>
</dbReference>
<evidence type="ECO:0000259" key="10">
    <source>
        <dbReference type="Pfam" id="PF02275"/>
    </source>
</evidence>
<protein>
    <recommendedName>
        <fullName evidence="5">choloylglycine hydrolase</fullName>
        <ecNumber evidence="5">3.5.1.24</ecNumber>
    </recommendedName>
    <alternativeName>
        <fullName evidence="6">Bile salt hydrolase</fullName>
    </alternativeName>
    <alternativeName>
        <fullName evidence="7">Choloylglycine hydrolase</fullName>
    </alternativeName>
</protein>
<comment type="catalytic activity">
    <reaction evidence="9">
        <text>taurodeoxycholate + H2O = deoxycholate + taurine</text>
        <dbReference type="Rhea" id="RHEA:47556"/>
        <dbReference type="ChEBI" id="CHEBI:15377"/>
        <dbReference type="ChEBI" id="CHEBI:23614"/>
        <dbReference type="ChEBI" id="CHEBI:36261"/>
        <dbReference type="ChEBI" id="CHEBI:507393"/>
    </reaction>
    <physiologicalReaction direction="left-to-right" evidence="9">
        <dbReference type="Rhea" id="RHEA:47557"/>
    </physiologicalReaction>
</comment>
<dbReference type="InterPro" id="IPR047711">
    <property type="entry name" value="CBAH"/>
</dbReference>
<dbReference type="PANTHER" id="PTHR35527:SF2">
    <property type="entry name" value="HYDROLASE"/>
    <property type="match status" value="1"/>
</dbReference>
<evidence type="ECO:0000256" key="1">
    <source>
        <dbReference type="ARBA" id="ARBA00004860"/>
    </source>
</evidence>
<evidence type="ECO:0000256" key="2">
    <source>
        <dbReference type="ARBA" id="ARBA00006625"/>
    </source>
</evidence>
<evidence type="ECO:0000256" key="4">
    <source>
        <dbReference type="ARBA" id="ARBA00023098"/>
    </source>
</evidence>
<dbReference type="Pfam" id="PF02275">
    <property type="entry name" value="CBAH"/>
    <property type="match status" value="1"/>
</dbReference>
<dbReference type="EC" id="3.5.1.24" evidence="5"/>
<keyword evidence="4" id="KW-0443">Lipid metabolism</keyword>
<evidence type="ECO:0000256" key="5">
    <source>
        <dbReference type="ARBA" id="ARBA00044769"/>
    </source>
</evidence>
<dbReference type="InterPro" id="IPR052193">
    <property type="entry name" value="Peptidase_C59"/>
</dbReference>
<dbReference type="Proteomes" id="UP000824130">
    <property type="component" value="Unassembled WGS sequence"/>
</dbReference>
<comment type="catalytic activity">
    <reaction evidence="8">
        <text>cholate + taurine = taurocholate + H2O</text>
        <dbReference type="Rhea" id="RHEA:47108"/>
        <dbReference type="ChEBI" id="CHEBI:15377"/>
        <dbReference type="ChEBI" id="CHEBI:29747"/>
        <dbReference type="ChEBI" id="CHEBI:36257"/>
        <dbReference type="ChEBI" id="CHEBI:507393"/>
    </reaction>
    <physiologicalReaction direction="right-to-left" evidence="8">
        <dbReference type="Rhea" id="RHEA:47110"/>
    </physiologicalReaction>
</comment>
<dbReference type="GO" id="GO:0045302">
    <property type="term" value="F:choloylglycine hydrolase activity"/>
    <property type="evidence" value="ECO:0007669"/>
    <property type="project" value="UniProtKB-EC"/>
</dbReference>
<dbReference type="PANTHER" id="PTHR35527">
    <property type="entry name" value="CHOLOYLGLYCINE HYDROLASE"/>
    <property type="match status" value="1"/>
</dbReference>
<dbReference type="InterPro" id="IPR029132">
    <property type="entry name" value="CBAH/NAAA_C"/>
</dbReference>
<name>A0A9D1SUL3_9FIRM</name>
<dbReference type="CDD" id="cd00542">
    <property type="entry name" value="Ntn_PVA"/>
    <property type="match status" value="1"/>
</dbReference>
<keyword evidence="3 11" id="KW-0378">Hydrolase</keyword>
<evidence type="ECO:0000256" key="3">
    <source>
        <dbReference type="ARBA" id="ARBA00022801"/>
    </source>
</evidence>
<dbReference type="EMBL" id="DVOB01000078">
    <property type="protein sequence ID" value="HIU95769.1"/>
    <property type="molecule type" value="Genomic_DNA"/>
</dbReference>
<reference evidence="11" key="2">
    <citation type="journal article" date="2021" name="PeerJ">
        <title>Extensive microbial diversity within the chicken gut microbiome revealed by metagenomics and culture.</title>
        <authorList>
            <person name="Gilroy R."/>
            <person name="Ravi A."/>
            <person name="Getino M."/>
            <person name="Pursley I."/>
            <person name="Horton D.L."/>
            <person name="Alikhan N.F."/>
            <person name="Baker D."/>
            <person name="Gharbi K."/>
            <person name="Hall N."/>
            <person name="Watson M."/>
            <person name="Adriaenssens E.M."/>
            <person name="Foster-Nyarko E."/>
            <person name="Jarju S."/>
            <person name="Secka A."/>
            <person name="Antonio M."/>
            <person name="Oren A."/>
            <person name="Chaudhuri R.R."/>
            <person name="La Ragione R."/>
            <person name="Hildebrand F."/>
            <person name="Pallen M.J."/>
        </authorList>
    </citation>
    <scope>NUCLEOTIDE SEQUENCE</scope>
    <source>
        <strain evidence="11">ChiSjej4B22-8349</strain>
    </source>
</reference>
<proteinExistence type="inferred from homology"/>
<dbReference type="NCBIfam" id="NF038245">
    <property type="entry name" value="bile_salt_hydro"/>
    <property type="match status" value="1"/>
</dbReference>
<evidence type="ECO:0000256" key="9">
    <source>
        <dbReference type="ARBA" id="ARBA00048897"/>
    </source>
</evidence>
<dbReference type="SUPFAM" id="SSF56235">
    <property type="entry name" value="N-terminal nucleophile aminohydrolases (Ntn hydrolases)"/>
    <property type="match status" value="1"/>
</dbReference>
<comment type="caution">
    <text evidence="11">The sequence shown here is derived from an EMBL/GenBank/DDBJ whole genome shotgun (WGS) entry which is preliminary data.</text>
</comment>
<dbReference type="Gene3D" id="3.60.60.10">
    <property type="entry name" value="Penicillin V Acylase, Chain A"/>
    <property type="match status" value="1"/>
</dbReference>
<evidence type="ECO:0000313" key="11">
    <source>
        <dbReference type="EMBL" id="HIU95769.1"/>
    </source>
</evidence>
<sequence>MCTAVVYRNGKTYCGRNLDNSCSYGEEIVVMPRNFPLRFRHADEMKHHHAIVGTASVMKGVPLYYDAMNEEGVWAAGLNFVGNAIYSKASGASGEVAHFEFIPWILSQCSDIEQVRGLLKKLTIVDTPFDTDVPPAQLHWIVADRSGASITVESVVDGLRVYDNPAGVLTNNPPFPMQLSGLGRYMALSSKEPENLMAPRIPLSSSSYGTGAIGLPGDLSSESRFVRAVFVKENSAVTDPEEESIGQFFHILDSVAFPQGCCDLGNGLYEKTIYSSCCSLENGIYYYTTYENRQITAVDMSREDMENTQLARFAMERKQRIFFRN</sequence>
<dbReference type="AlphaFoldDB" id="A0A9D1SUL3"/>
<evidence type="ECO:0000313" key="12">
    <source>
        <dbReference type="Proteomes" id="UP000824130"/>
    </source>
</evidence>
<evidence type="ECO:0000256" key="6">
    <source>
        <dbReference type="ARBA" id="ARBA00044804"/>
    </source>
</evidence>
<reference evidence="11" key="1">
    <citation type="submission" date="2020-10" db="EMBL/GenBank/DDBJ databases">
        <authorList>
            <person name="Gilroy R."/>
        </authorList>
    </citation>
    <scope>NUCLEOTIDE SEQUENCE</scope>
    <source>
        <strain evidence="11">ChiSjej4B22-8349</strain>
    </source>
</reference>
<dbReference type="GO" id="GO:0006629">
    <property type="term" value="P:lipid metabolic process"/>
    <property type="evidence" value="ECO:0007669"/>
    <property type="project" value="UniProtKB-KW"/>
</dbReference>
<organism evidence="11 12">
    <name type="scientific">Candidatus Allocopromorpha excrementipullorum</name>
    <dbReference type="NCBI Taxonomy" id="2840743"/>
    <lineage>
        <taxon>Bacteria</taxon>
        <taxon>Bacillati</taxon>
        <taxon>Bacillota</taxon>
        <taxon>Clostridia</taxon>
        <taxon>Eubacteriales</taxon>
        <taxon>Eubacteriaceae</taxon>
        <taxon>Eubacteriaceae incertae sedis</taxon>
        <taxon>Candidatus Allocopromorpha</taxon>
    </lineage>
</organism>
<comment type="similarity">
    <text evidence="2">Belongs to the peptidase C59 family.</text>
</comment>